<sequence>MTKIYLGFDDTDVVGAKIGTGRLVRMFERKLPDGARLWGALRHQLLIDPRIPFTSHNSPACAVVEVADEALVPELVARAVAHIAELASDGSDPGLCVARETDDLSEIVEFGLSCTYEIETQERARAVAARAGVRLLGLGGTNDGIIGALAAVGLTAYGWSGRFLEYGRLRRLADPISVAALAEAGIESVAIDREACALAPDALVSTGGWLSPRLWNGRAVAPVERVNGRLVAIGKRPRDAEVAD</sequence>
<reference evidence="2" key="1">
    <citation type="submission" date="2017-10" db="EMBL/GenBank/DDBJ databases">
        <title>Completed PacBio SMRT sequence of Methylosinus trichosporium OB3b reveals presence of a third large plasmid.</title>
        <authorList>
            <person name="Charles T.C."/>
            <person name="Lynch M.D.J."/>
            <person name="Heil J.R."/>
            <person name="Cheng J."/>
        </authorList>
    </citation>
    <scope>NUCLEOTIDE SEQUENCE [LARGE SCALE GENOMIC DNA]</scope>
    <source>
        <strain evidence="2">OB3b</strain>
    </source>
</reference>
<name>A0A2D2CZD7_METT3</name>
<dbReference type="Proteomes" id="UP000230709">
    <property type="component" value="Chromosome"/>
</dbReference>
<evidence type="ECO:0000313" key="2">
    <source>
        <dbReference type="Proteomes" id="UP000230709"/>
    </source>
</evidence>
<dbReference type="STRING" id="595536.GCA_000178815_03226"/>
<keyword evidence="2" id="KW-1185">Reference proteome</keyword>
<dbReference type="EMBL" id="CP023737">
    <property type="protein sequence ID" value="ATQ68118.1"/>
    <property type="molecule type" value="Genomic_DNA"/>
</dbReference>
<proteinExistence type="predicted"/>
<evidence type="ECO:0000313" key="1">
    <source>
        <dbReference type="EMBL" id="ATQ68118.1"/>
    </source>
</evidence>
<organism evidence="1 2">
    <name type="scientific">Methylosinus trichosporium (strain ATCC 35070 / NCIMB 11131 / UNIQEM 75 / OB3b)</name>
    <dbReference type="NCBI Taxonomy" id="595536"/>
    <lineage>
        <taxon>Bacteria</taxon>
        <taxon>Pseudomonadati</taxon>
        <taxon>Pseudomonadota</taxon>
        <taxon>Alphaproteobacteria</taxon>
        <taxon>Hyphomicrobiales</taxon>
        <taxon>Methylocystaceae</taxon>
        <taxon>Methylosinus</taxon>
    </lineage>
</organism>
<dbReference type="AlphaFoldDB" id="A0A2D2CZD7"/>
<dbReference type="PANTHER" id="PTHR40705">
    <property type="entry name" value="TRNA(ILE2) 2-AGMATINYLCYTIDINE SYNTHETASE TIAS"/>
    <property type="match status" value="1"/>
</dbReference>
<dbReference type="PANTHER" id="PTHR40705:SF2">
    <property type="entry name" value="DUF1743 DOMAIN-CONTAINING PROTEIN"/>
    <property type="match status" value="1"/>
</dbReference>
<dbReference type="KEGG" id="mtw:CQW49_09655"/>
<protein>
    <submittedName>
        <fullName evidence="1">Uncharacterized protein</fullName>
    </submittedName>
</protein>
<dbReference type="RefSeq" id="WP_003610544.1">
    <property type="nucleotide sequence ID" value="NZ_ADVE02000001.1"/>
</dbReference>
<accession>A0A2D2CZD7</accession>
<dbReference type="Gene3D" id="3.30.70.2200">
    <property type="match status" value="1"/>
</dbReference>
<gene>
    <name evidence="1" type="ORF">CQW49_09655</name>
</gene>